<evidence type="ECO:0000313" key="9">
    <source>
        <dbReference type="EMBL" id="TCV90206.1"/>
    </source>
</evidence>
<keyword evidence="1 7" id="KW-1003">Cell membrane</keyword>
<keyword evidence="7" id="KW-0997">Cell inner membrane</keyword>
<dbReference type="OrthoDB" id="7061211at2"/>
<keyword evidence="6 7" id="KW-0131">Cell cycle</keyword>
<keyword evidence="7" id="KW-0175">Coiled coil</keyword>
<dbReference type="GO" id="GO:0043093">
    <property type="term" value="P:FtsZ-dependent cytokinesis"/>
    <property type="evidence" value="ECO:0007669"/>
    <property type="project" value="UniProtKB-UniRule"/>
</dbReference>
<feature type="topological domain" description="Periplasmic" evidence="7">
    <location>
        <begin position="22"/>
        <end position="121"/>
    </location>
</feature>
<evidence type="ECO:0000256" key="7">
    <source>
        <dbReference type="HAMAP-Rule" id="MF_00599"/>
    </source>
</evidence>
<dbReference type="Pfam" id="PF04977">
    <property type="entry name" value="DivIC"/>
    <property type="match status" value="1"/>
</dbReference>
<dbReference type="GO" id="GO:0030428">
    <property type="term" value="C:cell septum"/>
    <property type="evidence" value="ECO:0007669"/>
    <property type="project" value="TreeGrafter"/>
</dbReference>
<feature type="region of interest" description="Disordered" evidence="8">
    <location>
        <begin position="92"/>
        <end position="121"/>
    </location>
</feature>
<evidence type="ECO:0000313" key="10">
    <source>
        <dbReference type="Proteomes" id="UP000295367"/>
    </source>
</evidence>
<dbReference type="RefSeq" id="WP_124947825.1">
    <property type="nucleotide sequence ID" value="NZ_BHVT01000073.1"/>
</dbReference>
<keyword evidence="2 7" id="KW-0132">Cell division</keyword>
<feature type="compositionally biased region" description="Low complexity" evidence="8">
    <location>
        <begin position="109"/>
        <end position="121"/>
    </location>
</feature>
<comment type="subunit">
    <text evidence="7">Part of a complex composed of FtsB, FtsL and FtsQ.</text>
</comment>
<sequence length="121" mass="13694">MRLLTLILVALIALLQYSLWLGKGSWLRVWEVDQQLKAQKATNQKLQARNSSMDAEVRDLKQGYDAIEERARSELGMVKQDEVFFQVLDSSKQTGLSDKTPSEKPLPQPQLAVPAQPKTSR</sequence>
<dbReference type="GO" id="GO:0032153">
    <property type="term" value="C:cell division site"/>
    <property type="evidence" value="ECO:0007669"/>
    <property type="project" value="UniProtKB-UniRule"/>
</dbReference>
<evidence type="ECO:0000256" key="8">
    <source>
        <dbReference type="SAM" id="MobiDB-lite"/>
    </source>
</evidence>
<dbReference type="PANTHER" id="PTHR37485">
    <property type="entry name" value="CELL DIVISION PROTEIN FTSB"/>
    <property type="match status" value="1"/>
</dbReference>
<evidence type="ECO:0000256" key="2">
    <source>
        <dbReference type="ARBA" id="ARBA00022618"/>
    </source>
</evidence>
<dbReference type="PANTHER" id="PTHR37485:SF1">
    <property type="entry name" value="CELL DIVISION PROTEIN FTSB"/>
    <property type="match status" value="1"/>
</dbReference>
<reference evidence="9 10" key="1">
    <citation type="submission" date="2019-03" db="EMBL/GenBank/DDBJ databases">
        <title>Genomic Encyclopedia of Type Strains, Phase IV (KMG-IV): sequencing the most valuable type-strain genomes for metagenomic binning, comparative biology and taxonomic classification.</title>
        <authorList>
            <person name="Goeker M."/>
        </authorList>
    </citation>
    <scope>NUCLEOTIDE SEQUENCE [LARGE SCALE GENOMIC DNA]</scope>
    <source>
        <strain evidence="9 10">DSM 100309</strain>
    </source>
</reference>
<evidence type="ECO:0000256" key="5">
    <source>
        <dbReference type="ARBA" id="ARBA00023136"/>
    </source>
</evidence>
<comment type="function">
    <text evidence="7">Essential cell division protein. May link together the upstream cell division proteins, which are predominantly cytoplasmic, with the downstream cell division proteins, which are predominantly periplasmic.</text>
</comment>
<gene>
    <name evidence="7" type="primary">ftsB</name>
    <name evidence="9" type="ORF">EDC63_101173</name>
</gene>
<keyword evidence="4 7" id="KW-1133">Transmembrane helix</keyword>
<evidence type="ECO:0000256" key="1">
    <source>
        <dbReference type="ARBA" id="ARBA00022475"/>
    </source>
</evidence>
<evidence type="ECO:0000256" key="4">
    <source>
        <dbReference type="ARBA" id="ARBA00022989"/>
    </source>
</evidence>
<evidence type="ECO:0000256" key="6">
    <source>
        <dbReference type="ARBA" id="ARBA00023306"/>
    </source>
</evidence>
<dbReference type="HAMAP" id="MF_00599">
    <property type="entry name" value="FtsB"/>
    <property type="match status" value="1"/>
</dbReference>
<comment type="caution">
    <text evidence="9">The sequence shown here is derived from an EMBL/GenBank/DDBJ whole genome shotgun (WGS) entry which is preliminary data.</text>
</comment>
<protein>
    <recommendedName>
        <fullName evidence="7">Cell division protein FtsB</fullName>
    </recommendedName>
</protein>
<comment type="subcellular location">
    <subcellularLocation>
        <location evidence="7">Cell inner membrane</location>
        <topology evidence="7">Single-pass type II membrane protein</topology>
    </subcellularLocation>
    <text evidence="7">Localizes to the division septum.</text>
</comment>
<dbReference type="Proteomes" id="UP000295367">
    <property type="component" value="Unassembled WGS sequence"/>
</dbReference>
<evidence type="ECO:0000256" key="3">
    <source>
        <dbReference type="ARBA" id="ARBA00022692"/>
    </source>
</evidence>
<dbReference type="InterPro" id="IPR023081">
    <property type="entry name" value="Cell_div_FtsB"/>
</dbReference>
<dbReference type="AlphaFoldDB" id="A0A4R3YDS9"/>
<keyword evidence="5 7" id="KW-0472">Membrane</keyword>
<dbReference type="InterPro" id="IPR007060">
    <property type="entry name" value="FtsL/DivIC"/>
</dbReference>
<dbReference type="EMBL" id="SMCO01000001">
    <property type="protein sequence ID" value="TCV90206.1"/>
    <property type="molecule type" value="Genomic_DNA"/>
</dbReference>
<organism evidence="9 10">
    <name type="scientific">Sulfurirhabdus autotrophica</name>
    <dbReference type="NCBI Taxonomy" id="1706046"/>
    <lineage>
        <taxon>Bacteria</taxon>
        <taxon>Pseudomonadati</taxon>
        <taxon>Pseudomonadota</taxon>
        <taxon>Betaproteobacteria</taxon>
        <taxon>Nitrosomonadales</taxon>
        <taxon>Sulfuricellaceae</taxon>
        <taxon>Sulfurirhabdus</taxon>
    </lineage>
</organism>
<keyword evidence="10" id="KW-1185">Reference proteome</keyword>
<feature type="topological domain" description="Cytoplasmic" evidence="7">
    <location>
        <begin position="1"/>
        <end position="3"/>
    </location>
</feature>
<proteinExistence type="inferred from homology"/>
<feature type="coiled-coil region" evidence="7">
    <location>
        <begin position="36"/>
        <end position="63"/>
    </location>
</feature>
<dbReference type="GO" id="GO:0005886">
    <property type="term" value="C:plasma membrane"/>
    <property type="evidence" value="ECO:0007669"/>
    <property type="project" value="UniProtKB-SubCell"/>
</dbReference>
<name>A0A4R3YDS9_9PROT</name>
<dbReference type="NCBIfam" id="NF002058">
    <property type="entry name" value="PRK00888.1"/>
    <property type="match status" value="1"/>
</dbReference>
<accession>A0A4R3YDS9</accession>
<keyword evidence="3 7" id="KW-0812">Transmembrane</keyword>
<comment type="similarity">
    <text evidence="7">Belongs to the FtsB family.</text>
</comment>